<sequence length="81" mass="8933">MSAFEGMYTQADLSAARRRARLAREKAQRYRGTSAQMRRKLEARAAMAETEANLIAYALGEDDPPARPRSHELAAASPPSL</sequence>
<gene>
    <name evidence="2" type="ORF">GCM10011322_35620</name>
</gene>
<evidence type="ECO:0000256" key="1">
    <source>
        <dbReference type="SAM" id="MobiDB-lite"/>
    </source>
</evidence>
<dbReference type="AlphaFoldDB" id="A0A917QDZ5"/>
<organism evidence="2 3">
    <name type="scientific">Salinarimonas ramus</name>
    <dbReference type="NCBI Taxonomy" id="690164"/>
    <lineage>
        <taxon>Bacteria</taxon>
        <taxon>Pseudomonadati</taxon>
        <taxon>Pseudomonadota</taxon>
        <taxon>Alphaproteobacteria</taxon>
        <taxon>Hyphomicrobiales</taxon>
        <taxon>Salinarimonadaceae</taxon>
        <taxon>Salinarimonas</taxon>
    </lineage>
</organism>
<comment type="caution">
    <text evidence="2">The sequence shown here is derived from an EMBL/GenBank/DDBJ whole genome shotgun (WGS) entry which is preliminary data.</text>
</comment>
<evidence type="ECO:0000313" key="3">
    <source>
        <dbReference type="Proteomes" id="UP000600449"/>
    </source>
</evidence>
<name>A0A917QDZ5_9HYPH</name>
<keyword evidence="3" id="KW-1185">Reference proteome</keyword>
<proteinExistence type="predicted"/>
<dbReference type="Proteomes" id="UP000600449">
    <property type="component" value="Unassembled WGS sequence"/>
</dbReference>
<feature type="region of interest" description="Disordered" evidence="1">
    <location>
        <begin position="59"/>
        <end position="81"/>
    </location>
</feature>
<evidence type="ECO:0000313" key="2">
    <source>
        <dbReference type="EMBL" id="GGK45296.1"/>
    </source>
</evidence>
<accession>A0A917QDZ5</accession>
<reference evidence="2 3" key="1">
    <citation type="journal article" date="2014" name="Int. J. Syst. Evol. Microbiol.">
        <title>Complete genome sequence of Corynebacterium casei LMG S-19264T (=DSM 44701T), isolated from a smear-ripened cheese.</title>
        <authorList>
            <consortium name="US DOE Joint Genome Institute (JGI-PGF)"/>
            <person name="Walter F."/>
            <person name="Albersmeier A."/>
            <person name="Kalinowski J."/>
            <person name="Ruckert C."/>
        </authorList>
    </citation>
    <scope>NUCLEOTIDE SEQUENCE [LARGE SCALE GENOMIC DNA]</scope>
    <source>
        <strain evidence="2 3">CGMCC 1.9161</strain>
    </source>
</reference>
<dbReference type="EMBL" id="BMMF01000011">
    <property type="protein sequence ID" value="GGK45296.1"/>
    <property type="molecule type" value="Genomic_DNA"/>
</dbReference>
<protein>
    <submittedName>
        <fullName evidence="2">Uncharacterized protein</fullName>
    </submittedName>
</protein>
<dbReference type="RefSeq" id="WP_188914608.1">
    <property type="nucleotide sequence ID" value="NZ_BMMF01000011.1"/>
</dbReference>